<feature type="transmembrane region" description="Helical" evidence="12">
    <location>
        <begin position="95"/>
        <end position="112"/>
    </location>
</feature>
<dbReference type="SUPFAM" id="SSF81342">
    <property type="entry name" value="Transmembrane di-heme cytochromes"/>
    <property type="match status" value="1"/>
</dbReference>
<dbReference type="GO" id="GO:0022904">
    <property type="term" value="P:respiratory electron transport chain"/>
    <property type="evidence" value="ECO:0007669"/>
    <property type="project" value="InterPro"/>
</dbReference>
<keyword evidence="9" id="KW-0408">Iron</keyword>
<evidence type="ECO:0000256" key="3">
    <source>
        <dbReference type="ARBA" id="ARBA00022475"/>
    </source>
</evidence>
<evidence type="ECO:0000256" key="7">
    <source>
        <dbReference type="ARBA" id="ARBA00022982"/>
    </source>
</evidence>
<evidence type="ECO:0000256" key="11">
    <source>
        <dbReference type="ARBA" id="ARBA00037975"/>
    </source>
</evidence>
<dbReference type="PANTHER" id="PTHR30529:SF1">
    <property type="entry name" value="CYTOCHROME B561 HOMOLOG 2"/>
    <property type="match status" value="1"/>
</dbReference>
<sequence>MKLKGSEHRYGVIARALHWGIALLLIGLSGLGLYMVELSYYDADYKSSVDLHRSLGVLTALLIMLRMIWARFDFRPPLSADLTPLEHQAATWTHRFFYLLMVLLPIAGYLVSTADGRGVEVFGLFELPALLPAATGREEWAGDLHEGLAIALWLFLVVHMAAAFKHHFFDKNDTLKKML</sequence>
<dbReference type="GO" id="GO:0005886">
    <property type="term" value="C:plasma membrane"/>
    <property type="evidence" value="ECO:0007669"/>
    <property type="project" value="UniProtKB-SubCell"/>
</dbReference>
<keyword evidence="6" id="KW-0479">Metal-binding</keyword>
<keyword evidence="4" id="KW-0349">Heme</keyword>
<keyword evidence="5 12" id="KW-0812">Transmembrane</keyword>
<evidence type="ECO:0000256" key="12">
    <source>
        <dbReference type="SAM" id="Phobius"/>
    </source>
</evidence>
<reference evidence="14" key="1">
    <citation type="submission" date="2018-06" db="EMBL/GenBank/DDBJ databases">
        <authorList>
            <person name="Zhirakovskaya E."/>
        </authorList>
    </citation>
    <scope>NUCLEOTIDE SEQUENCE</scope>
</reference>
<evidence type="ECO:0000313" key="14">
    <source>
        <dbReference type="EMBL" id="VAW85463.1"/>
    </source>
</evidence>
<evidence type="ECO:0000256" key="10">
    <source>
        <dbReference type="ARBA" id="ARBA00023136"/>
    </source>
</evidence>
<gene>
    <name evidence="14" type="ORF">MNBD_GAMMA18-1864</name>
</gene>
<evidence type="ECO:0000256" key="8">
    <source>
        <dbReference type="ARBA" id="ARBA00022989"/>
    </source>
</evidence>
<dbReference type="InterPro" id="IPR016174">
    <property type="entry name" value="Di-haem_cyt_TM"/>
</dbReference>
<evidence type="ECO:0000256" key="2">
    <source>
        <dbReference type="ARBA" id="ARBA00022448"/>
    </source>
</evidence>
<evidence type="ECO:0000256" key="1">
    <source>
        <dbReference type="ARBA" id="ARBA00004651"/>
    </source>
</evidence>
<keyword evidence="10 12" id="KW-0472">Membrane</keyword>
<dbReference type="InterPro" id="IPR011577">
    <property type="entry name" value="Cyt_b561_bac/Ni-Hgenase"/>
</dbReference>
<evidence type="ECO:0000256" key="4">
    <source>
        <dbReference type="ARBA" id="ARBA00022617"/>
    </source>
</evidence>
<feature type="transmembrane region" description="Helical" evidence="12">
    <location>
        <begin position="55"/>
        <end position="74"/>
    </location>
</feature>
<feature type="domain" description="Cytochrome b561 bacterial/Ni-hydrogenase" evidence="13">
    <location>
        <begin position="9"/>
        <end position="179"/>
    </location>
</feature>
<evidence type="ECO:0000256" key="9">
    <source>
        <dbReference type="ARBA" id="ARBA00023004"/>
    </source>
</evidence>
<dbReference type="PANTHER" id="PTHR30529">
    <property type="entry name" value="CYTOCHROME B561"/>
    <property type="match status" value="1"/>
</dbReference>
<dbReference type="Pfam" id="PF01292">
    <property type="entry name" value="Ni_hydr_CYTB"/>
    <property type="match status" value="1"/>
</dbReference>
<dbReference type="GO" id="GO:0009055">
    <property type="term" value="F:electron transfer activity"/>
    <property type="evidence" value="ECO:0007669"/>
    <property type="project" value="InterPro"/>
</dbReference>
<dbReference type="EMBL" id="UOFP01000095">
    <property type="protein sequence ID" value="VAW85463.1"/>
    <property type="molecule type" value="Genomic_DNA"/>
</dbReference>
<dbReference type="Gene3D" id="1.20.950.20">
    <property type="entry name" value="Transmembrane di-heme cytochromes, Chain C"/>
    <property type="match status" value="1"/>
</dbReference>
<feature type="transmembrane region" description="Helical" evidence="12">
    <location>
        <begin position="12"/>
        <end position="35"/>
    </location>
</feature>
<dbReference type="GO" id="GO:0020037">
    <property type="term" value="F:heme binding"/>
    <property type="evidence" value="ECO:0007669"/>
    <property type="project" value="TreeGrafter"/>
</dbReference>
<name>A0A3B0ZB67_9ZZZZ</name>
<accession>A0A3B0ZB67</accession>
<keyword evidence="3" id="KW-1003">Cell membrane</keyword>
<comment type="similarity">
    <text evidence="11">Belongs to the cytochrome b561 family.</text>
</comment>
<organism evidence="14">
    <name type="scientific">hydrothermal vent metagenome</name>
    <dbReference type="NCBI Taxonomy" id="652676"/>
    <lineage>
        <taxon>unclassified sequences</taxon>
        <taxon>metagenomes</taxon>
        <taxon>ecological metagenomes</taxon>
    </lineage>
</organism>
<feature type="transmembrane region" description="Helical" evidence="12">
    <location>
        <begin position="148"/>
        <end position="169"/>
    </location>
</feature>
<dbReference type="GO" id="GO:0046872">
    <property type="term" value="F:metal ion binding"/>
    <property type="evidence" value="ECO:0007669"/>
    <property type="project" value="UniProtKB-KW"/>
</dbReference>
<keyword evidence="2" id="KW-0813">Transport</keyword>
<evidence type="ECO:0000256" key="6">
    <source>
        <dbReference type="ARBA" id="ARBA00022723"/>
    </source>
</evidence>
<evidence type="ECO:0000259" key="13">
    <source>
        <dbReference type="Pfam" id="PF01292"/>
    </source>
</evidence>
<keyword evidence="8 12" id="KW-1133">Transmembrane helix</keyword>
<protein>
    <recommendedName>
        <fullName evidence="13">Cytochrome b561 bacterial/Ni-hydrogenase domain-containing protein</fullName>
    </recommendedName>
</protein>
<comment type="subcellular location">
    <subcellularLocation>
        <location evidence="1">Cell membrane</location>
        <topology evidence="1">Multi-pass membrane protein</topology>
    </subcellularLocation>
</comment>
<dbReference type="InterPro" id="IPR052168">
    <property type="entry name" value="Cytochrome_b561_oxidase"/>
</dbReference>
<keyword evidence="7" id="KW-0249">Electron transport</keyword>
<proteinExistence type="inferred from homology"/>
<evidence type="ECO:0000256" key="5">
    <source>
        <dbReference type="ARBA" id="ARBA00022692"/>
    </source>
</evidence>
<dbReference type="AlphaFoldDB" id="A0A3B0ZB67"/>